<dbReference type="Proteomes" id="UP001150942">
    <property type="component" value="Unassembled WGS sequence"/>
</dbReference>
<dbReference type="OrthoDB" id="4369389at2759"/>
<sequence length="119" mass="14045">MVGKRKSKSSYLNRLPLEISLLVAEIICPIIYTQPDVQDMRNMLSVFALNLPDAFWRSRLQSKRDLFFEVDFLETDSVDWQLLWLEFMGLLSDTWYYSTGLAHRERLLGPIREIIANFQ</sequence>
<evidence type="ECO:0000313" key="2">
    <source>
        <dbReference type="Proteomes" id="UP001150942"/>
    </source>
</evidence>
<comment type="caution">
    <text evidence="1">The sequence shown here is derived from an EMBL/GenBank/DDBJ whole genome shotgun (WGS) entry which is preliminary data.</text>
</comment>
<protein>
    <submittedName>
        <fullName evidence="1">Uncharacterized protein</fullName>
    </submittedName>
</protein>
<keyword evidence="2" id="KW-1185">Reference proteome</keyword>
<reference evidence="1" key="1">
    <citation type="submission" date="2022-11" db="EMBL/GenBank/DDBJ databases">
        <authorList>
            <person name="Petersen C."/>
        </authorList>
    </citation>
    <scope>NUCLEOTIDE SEQUENCE</scope>
    <source>
        <strain evidence="1">IBT 20477</strain>
    </source>
</reference>
<reference evidence="1" key="2">
    <citation type="journal article" date="2023" name="IMA Fungus">
        <title>Comparative genomic study of the Penicillium genus elucidates a diverse pangenome and 15 lateral gene transfer events.</title>
        <authorList>
            <person name="Petersen C."/>
            <person name="Sorensen T."/>
            <person name="Nielsen M.R."/>
            <person name="Sondergaard T.E."/>
            <person name="Sorensen J.L."/>
            <person name="Fitzpatrick D.A."/>
            <person name="Frisvad J.C."/>
            <person name="Nielsen K.L."/>
        </authorList>
    </citation>
    <scope>NUCLEOTIDE SEQUENCE</scope>
    <source>
        <strain evidence="1">IBT 20477</strain>
    </source>
</reference>
<evidence type="ECO:0000313" key="1">
    <source>
        <dbReference type="EMBL" id="KAJ5203388.1"/>
    </source>
</evidence>
<organism evidence="1 2">
    <name type="scientific">Penicillium cf. viridicatum</name>
    <dbReference type="NCBI Taxonomy" id="2972119"/>
    <lineage>
        <taxon>Eukaryota</taxon>
        <taxon>Fungi</taxon>
        <taxon>Dikarya</taxon>
        <taxon>Ascomycota</taxon>
        <taxon>Pezizomycotina</taxon>
        <taxon>Eurotiomycetes</taxon>
        <taxon>Eurotiomycetidae</taxon>
        <taxon>Eurotiales</taxon>
        <taxon>Aspergillaceae</taxon>
        <taxon>Penicillium</taxon>
    </lineage>
</organism>
<dbReference type="EMBL" id="JAPQKQ010000003">
    <property type="protein sequence ID" value="KAJ5203388.1"/>
    <property type="molecule type" value="Genomic_DNA"/>
</dbReference>
<name>A0A9W9SZ14_9EURO</name>
<proteinExistence type="predicted"/>
<gene>
    <name evidence="1" type="ORF">N7449_005467</name>
</gene>
<accession>A0A9W9SZ14</accession>
<dbReference type="AlphaFoldDB" id="A0A9W9SZ14"/>